<dbReference type="AlphaFoldDB" id="A0A0C2TPW9"/>
<dbReference type="GO" id="GO:0030466">
    <property type="term" value="P:silent mating-type cassette heterochromatin formation"/>
    <property type="evidence" value="ECO:0007669"/>
    <property type="project" value="TreeGrafter"/>
</dbReference>
<dbReference type="PANTHER" id="PTHR38046">
    <property type="entry name" value="CRYPTIC LOCI REGULATOR 2"/>
    <property type="match status" value="1"/>
</dbReference>
<feature type="compositionally biased region" description="Low complexity" evidence="1">
    <location>
        <begin position="165"/>
        <end position="174"/>
    </location>
</feature>
<dbReference type="Pfam" id="PF16761">
    <property type="entry name" value="Clr2_transil"/>
    <property type="match status" value="1"/>
</dbReference>
<dbReference type="GO" id="GO:0070824">
    <property type="term" value="C:SHREC complex"/>
    <property type="evidence" value="ECO:0007669"/>
    <property type="project" value="InterPro"/>
</dbReference>
<dbReference type="EMBL" id="KN818226">
    <property type="protein sequence ID" value="KIL69279.1"/>
    <property type="molecule type" value="Genomic_DNA"/>
</dbReference>
<name>A0A0C2TPW9_AMAMK</name>
<sequence length="779" mass="87239">MASRRLAEVSVDIPSNANVLHFQRTDGDSSLWPTSTTRVVDHEGQVNYMQHLDLDTPTALKWRLNVARAIAIDKGMSENEEYVLAGWPEGYRLFDHHKGPAHNPRHDVYLFGSRKKGRFRSINEFIPHAIWLMRDDSREHESCSCKYCSKKSQKEITASMSNILRSSPTGTSPSPSRPRPAREKKPRQSVPNKPRGRDSRTYAAVQKRPEVAKQAMLVERNSDLRAIFSRTDMKLKRWFREGELIWCALDRSISCPDQSEDVAIRFWPALVDETRLKSQAVNQGVSDPQAYLRTDDGSVQNADGDNEAASYPQEPSWTVMQYYSYKVHLLVTNNTLIVPDDRILPYQASAPSNGLMNAMSSFPPERLDLDRDSLRSFDPCADRQIDFDSAIAPYAMALQIAGALSAYWCLTDEWTATFATPIPPPTRPPPPEISALTSLQDAIAQAHRHNADTSMSNNRISVSDPGPQIAQVRYQGLWWGGERIWTDDFIRLKVPRRCLAPMGAENIAPASGPGKVARDVWLQQGRDLSEVGASARGIFMRLEALIVVDTLQPDGKPRKECRACGMLYELADIDWEEPKADAIEQSSTNSRQTIPANGQSQRTTPTSESQQVQSNGEFTPPVIPVTEAGPGQPTTPLAPMPDTESKKQSCSKSRYLLPEAPEGYRFRPILPEGREAVLSLSLISGRYYPRLLSHPLLDDTLRKAIARPPEEGGISESNNLWALEGLSAGYYNSVDPTHYKLTRSMMVEEADKAAREQLEQYKAQFVAGEELVYPMEVDL</sequence>
<dbReference type="GO" id="GO:0031934">
    <property type="term" value="C:mating-type region heterochromatin"/>
    <property type="evidence" value="ECO:0007669"/>
    <property type="project" value="TreeGrafter"/>
</dbReference>
<protein>
    <recommendedName>
        <fullName evidence="2">Cryptic loci regulator 2 N-terminal domain-containing protein</fullName>
    </recommendedName>
</protein>
<dbReference type="OrthoDB" id="2421327at2759"/>
<gene>
    <name evidence="3" type="ORF">M378DRAFT_7956</name>
</gene>
<proteinExistence type="predicted"/>
<dbReference type="Proteomes" id="UP000054549">
    <property type="component" value="Unassembled WGS sequence"/>
</dbReference>
<feature type="domain" description="Cryptic loci regulator 2 N-terminal" evidence="2">
    <location>
        <begin position="82"/>
        <end position="148"/>
    </location>
</feature>
<evidence type="ECO:0000256" key="1">
    <source>
        <dbReference type="SAM" id="MobiDB-lite"/>
    </source>
</evidence>
<feature type="region of interest" description="Disordered" evidence="1">
    <location>
        <begin position="582"/>
        <end position="654"/>
    </location>
</feature>
<dbReference type="STRING" id="946122.A0A0C2TPW9"/>
<dbReference type="PANTHER" id="PTHR38046:SF1">
    <property type="entry name" value="CRYPTIC LOCI REGULATOR 2"/>
    <property type="match status" value="1"/>
</dbReference>
<organism evidence="3 4">
    <name type="scientific">Amanita muscaria (strain Koide BX008)</name>
    <dbReference type="NCBI Taxonomy" id="946122"/>
    <lineage>
        <taxon>Eukaryota</taxon>
        <taxon>Fungi</taxon>
        <taxon>Dikarya</taxon>
        <taxon>Basidiomycota</taxon>
        <taxon>Agaricomycotina</taxon>
        <taxon>Agaricomycetes</taxon>
        <taxon>Agaricomycetidae</taxon>
        <taxon>Agaricales</taxon>
        <taxon>Pluteineae</taxon>
        <taxon>Amanitaceae</taxon>
        <taxon>Amanita</taxon>
    </lineage>
</organism>
<evidence type="ECO:0000313" key="3">
    <source>
        <dbReference type="EMBL" id="KIL69279.1"/>
    </source>
</evidence>
<evidence type="ECO:0000259" key="2">
    <source>
        <dbReference type="Pfam" id="PF16761"/>
    </source>
</evidence>
<feature type="region of interest" description="Disordered" evidence="1">
    <location>
        <begin position="280"/>
        <end position="311"/>
    </location>
</feature>
<feature type="compositionally biased region" description="Polar residues" evidence="1">
    <location>
        <begin position="584"/>
        <end position="617"/>
    </location>
</feature>
<dbReference type="GO" id="GO:0033553">
    <property type="term" value="C:rDNA heterochromatin"/>
    <property type="evidence" value="ECO:0007669"/>
    <property type="project" value="TreeGrafter"/>
</dbReference>
<dbReference type="HOGENOM" id="CLU_013221_0_0_1"/>
<evidence type="ECO:0000313" key="4">
    <source>
        <dbReference type="Proteomes" id="UP000054549"/>
    </source>
</evidence>
<dbReference type="InterPro" id="IPR031915">
    <property type="entry name" value="Clr2_N"/>
</dbReference>
<keyword evidence="4" id="KW-1185">Reference proteome</keyword>
<feature type="region of interest" description="Disordered" evidence="1">
    <location>
        <begin position="161"/>
        <end position="202"/>
    </location>
</feature>
<accession>A0A0C2TPW9</accession>
<dbReference type="InterPro" id="IPR038986">
    <property type="entry name" value="Clr2"/>
</dbReference>
<dbReference type="InParanoid" id="A0A0C2TPW9"/>
<reference evidence="3 4" key="1">
    <citation type="submission" date="2014-04" db="EMBL/GenBank/DDBJ databases">
        <title>Evolutionary Origins and Diversification of the Mycorrhizal Mutualists.</title>
        <authorList>
            <consortium name="DOE Joint Genome Institute"/>
            <consortium name="Mycorrhizal Genomics Consortium"/>
            <person name="Kohler A."/>
            <person name="Kuo A."/>
            <person name="Nagy L.G."/>
            <person name="Floudas D."/>
            <person name="Copeland A."/>
            <person name="Barry K.W."/>
            <person name="Cichocki N."/>
            <person name="Veneault-Fourrey C."/>
            <person name="LaButti K."/>
            <person name="Lindquist E.A."/>
            <person name="Lipzen A."/>
            <person name="Lundell T."/>
            <person name="Morin E."/>
            <person name="Murat C."/>
            <person name="Riley R."/>
            <person name="Ohm R."/>
            <person name="Sun H."/>
            <person name="Tunlid A."/>
            <person name="Henrissat B."/>
            <person name="Grigoriev I.V."/>
            <person name="Hibbett D.S."/>
            <person name="Martin F."/>
        </authorList>
    </citation>
    <scope>NUCLEOTIDE SEQUENCE [LARGE SCALE GENOMIC DNA]</scope>
    <source>
        <strain evidence="3 4">Koide BX008</strain>
    </source>
</reference>